<dbReference type="GO" id="GO:0005813">
    <property type="term" value="C:centrosome"/>
    <property type="evidence" value="ECO:0007669"/>
    <property type="project" value="TreeGrafter"/>
</dbReference>
<evidence type="ECO:0000256" key="4">
    <source>
        <dbReference type="PROSITE-ProRule" id="PRU00091"/>
    </source>
</evidence>
<evidence type="ECO:0000259" key="6">
    <source>
        <dbReference type="PROSITE" id="PS50178"/>
    </source>
</evidence>
<evidence type="ECO:0000256" key="5">
    <source>
        <dbReference type="SAM" id="MobiDB-lite"/>
    </source>
</evidence>
<accession>A0A9J7IKT1</accession>
<dbReference type="GO" id="GO:0044878">
    <property type="term" value="P:mitotic cytokinesis checkpoint signaling"/>
    <property type="evidence" value="ECO:0007669"/>
    <property type="project" value="TreeGrafter"/>
</dbReference>
<evidence type="ECO:0000256" key="1">
    <source>
        <dbReference type="ARBA" id="ARBA00022723"/>
    </source>
</evidence>
<dbReference type="Proteomes" id="UP000301870">
    <property type="component" value="Chromosome 11"/>
</dbReference>
<dbReference type="PANTHER" id="PTHR46603:SF1">
    <property type="entry name" value="ABSCISSION_NOCUT CHECKPOINT REGULATOR"/>
    <property type="match status" value="1"/>
</dbReference>
<keyword evidence="7" id="KW-1185">Reference proteome</keyword>
<dbReference type="Pfam" id="PF01363">
    <property type="entry name" value="FYVE"/>
    <property type="match status" value="1"/>
</dbReference>
<dbReference type="OrthoDB" id="5407799at2759"/>
<evidence type="ECO:0000256" key="3">
    <source>
        <dbReference type="ARBA" id="ARBA00022833"/>
    </source>
</evidence>
<evidence type="ECO:0000313" key="8">
    <source>
        <dbReference type="RefSeq" id="XP_022817664.1"/>
    </source>
</evidence>
<dbReference type="GO" id="GO:0032154">
    <property type="term" value="C:cleavage furrow"/>
    <property type="evidence" value="ECO:0007669"/>
    <property type="project" value="TreeGrafter"/>
</dbReference>
<dbReference type="SUPFAM" id="SSF57845">
    <property type="entry name" value="B-box zinc-binding domain"/>
    <property type="match status" value="1"/>
</dbReference>
<organism evidence="7 8">
    <name type="scientific">Spodoptera litura</name>
    <name type="common">Asian cotton leafworm</name>
    <dbReference type="NCBI Taxonomy" id="69820"/>
    <lineage>
        <taxon>Eukaryota</taxon>
        <taxon>Metazoa</taxon>
        <taxon>Ecdysozoa</taxon>
        <taxon>Arthropoda</taxon>
        <taxon>Hexapoda</taxon>
        <taxon>Insecta</taxon>
        <taxon>Pterygota</taxon>
        <taxon>Neoptera</taxon>
        <taxon>Endopterygota</taxon>
        <taxon>Lepidoptera</taxon>
        <taxon>Glossata</taxon>
        <taxon>Ditrysia</taxon>
        <taxon>Noctuoidea</taxon>
        <taxon>Noctuidae</taxon>
        <taxon>Amphipyrinae</taxon>
        <taxon>Spodoptera</taxon>
    </lineage>
</organism>
<dbReference type="KEGG" id="sliu:111350353"/>
<dbReference type="CDD" id="cd00065">
    <property type="entry name" value="FYVE_like_SF"/>
    <property type="match status" value="1"/>
</dbReference>
<dbReference type="GO" id="GO:0009838">
    <property type="term" value="P:abscission"/>
    <property type="evidence" value="ECO:0007669"/>
    <property type="project" value="TreeGrafter"/>
</dbReference>
<dbReference type="RefSeq" id="XP_022817664.1">
    <property type="nucleotide sequence ID" value="XM_022961896.1"/>
</dbReference>
<evidence type="ECO:0000256" key="2">
    <source>
        <dbReference type="ARBA" id="ARBA00022771"/>
    </source>
</evidence>
<dbReference type="InterPro" id="IPR011011">
    <property type="entry name" value="Znf_FYVE_PHD"/>
</dbReference>
<dbReference type="PROSITE" id="PS50178">
    <property type="entry name" value="ZF_FYVE"/>
    <property type="match status" value="1"/>
</dbReference>
<dbReference type="AlphaFoldDB" id="A0A9J7IKT1"/>
<protein>
    <submittedName>
        <fullName evidence="8">Abscission/NoCut checkpoint regulator isoform X1</fullName>
    </submittedName>
</protein>
<dbReference type="GO" id="GO:0008270">
    <property type="term" value="F:zinc ion binding"/>
    <property type="evidence" value="ECO:0007669"/>
    <property type="project" value="UniProtKB-KW"/>
</dbReference>
<dbReference type="InterPro" id="IPR017455">
    <property type="entry name" value="Znf_FYVE-rel"/>
</dbReference>
<evidence type="ECO:0000313" key="7">
    <source>
        <dbReference type="Proteomes" id="UP000301870"/>
    </source>
</evidence>
<sequence length="295" mass="33535">MSCNSCTKPFNLLRKEKGCPSCGFSYCSKCLDNKMFLPKLNAESKVCAKCKNINAKPSEPKTVEAPNAYYRRLDAMGEKQANQEILERLQKLKEGKSTPLTKDEEIKNRLQNIKGETPTTSDAEIYSRLAKLRGVPVEVVNAKPVLPPPDTRTEQQQADDLVKQYIEQTGIDTKYQDEFDGIISSIESRVQKLKGSKLAPVAVAQSKPEEKSDESEDEETSVKKIIEKIKKEATFEDETPPCDELPFCEICNEDARMRCLGCRYLFCKRCFLDHKDDDDGCDRYEPYEAPKNKNY</sequence>
<reference evidence="8" key="1">
    <citation type="submission" date="2025-08" db="UniProtKB">
        <authorList>
            <consortium name="RefSeq"/>
        </authorList>
    </citation>
    <scope>IDENTIFICATION</scope>
    <source>
        <strain evidence="8">Ishihara</strain>
        <tissue evidence="8">Whole body</tissue>
    </source>
</reference>
<feature type="region of interest" description="Disordered" evidence="5">
    <location>
        <begin position="199"/>
        <end position="221"/>
    </location>
</feature>
<proteinExistence type="predicted"/>
<dbReference type="Pfam" id="PF22586">
    <property type="entry name" value="ANCHR-like_BBOX"/>
    <property type="match status" value="1"/>
</dbReference>
<keyword evidence="2 4" id="KW-0863">Zinc-finger</keyword>
<dbReference type="GeneID" id="111350353"/>
<name>A0A9J7IKT1_SPOLT</name>
<dbReference type="InterPro" id="IPR000306">
    <property type="entry name" value="Znf_FYVE"/>
</dbReference>
<dbReference type="GO" id="GO:0032266">
    <property type="term" value="F:phosphatidylinositol-3-phosphate binding"/>
    <property type="evidence" value="ECO:0007669"/>
    <property type="project" value="TreeGrafter"/>
</dbReference>
<dbReference type="SUPFAM" id="SSF57903">
    <property type="entry name" value="FYVE/PHD zinc finger"/>
    <property type="match status" value="1"/>
</dbReference>
<dbReference type="InterPro" id="IPR013083">
    <property type="entry name" value="Znf_RING/FYVE/PHD"/>
</dbReference>
<keyword evidence="1" id="KW-0479">Metal-binding</keyword>
<dbReference type="GO" id="GO:0030496">
    <property type="term" value="C:midbody"/>
    <property type="evidence" value="ECO:0007669"/>
    <property type="project" value="TreeGrafter"/>
</dbReference>
<keyword evidence="3" id="KW-0862">Zinc</keyword>
<feature type="domain" description="FYVE-type" evidence="6">
    <location>
        <begin position="1"/>
        <end position="50"/>
    </location>
</feature>
<dbReference type="PANTHER" id="PTHR46603">
    <property type="entry name" value="ABSCISSION/NOCUT CHECKPOINT REGULATOR"/>
    <property type="match status" value="1"/>
</dbReference>
<dbReference type="Gene3D" id="3.30.40.10">
    <property type="entry name" value="Zinc/RING finger domain, C3HC4 (zinc finger)"/>
    <property type="match status" value="1"/>
</dbReference>
<gene>
    <name evidence="8" type="primary">LOC111350353</name>
</gene>